<dbReference type="EMBL" id="AP018316">
    <property type="protein sequence ID" value="BAZ85985.1"/>
    <property type="molecule type" value="Genomic_DNA"/>
</dbReference>
<proteinExistence type="predicted"/>
<dbReference type="RefSeq" id="WP_269076509.1">
    <property type="nucleotide sequence ID" value="NZ_AP018316.1"/>
</dbReference>
<dbReference type="KEGG" id="dcm:NIES806_21900"/>
<keyword evidence="1" id="KW-0812">Transmembrane</keyword>
<evidence type="ECO:0000313" key="3">
    <source>
        <dbReference type="Proteomes" id="UP000218702"/>
    </source>
</evidence>
<gene>
    <name evidence="2" type="ORF">NIES806_21900</name>
</gene>
<keyword evidence="1" id="KW-0472">Membrane</keyword>
<organism evidence="2 3">
    <name type="scientific">Dolichospermum compactum NIES-806</name>
    <dbReference type="NCBI Taxonomy" id="1973481"/>
    <lineage>
        <taxon>Bacteria</taxon>
        <taxon>Bacillati</taxon>
        <taxon>Cyanobacteriota</taxon>
        <taxon>Cyanophyceae</taxon>
        <taxon>Nostocales</taxon>
        <taxon>Aphanizomenonaceae</taxon>
        <taxon>Dolichospermum</taxon>
        <taxon>Dolichospermum compactum</taxon>
    </lineage>
</organism>
<accession>A0A1Z4V3W2</accession>
<evidence type="ECO:0000256" key="1">
    <source>
        <dbReference type="SAM" id="Phobius"/>
    </source>
</evidence>
<evidence type="ECO:0000313" key="2">
    <source>
        <dbReference type="EMBL" id="BAZ85985.1"/>
    </source>
</evidence>
<dbReference type="Proteomes" id="UP000218702">
    <property type="component" value="Chromosome"/>
</dbReference>
<reference evidence="2 3" key="1">
    <citation type="submission" date="2017-06" db="EMBL/GenBank/DDBJ databases">
        <title>Genome sequencing of cyanobaciteial culture collection at National Institute for Environmental Studies (NIES).</title>
        <authorList>
            <person name="Hirose Y."/>
            <person name="Shimura Y."/>
            <person name="Fujisawa T."/>
            <person name="Nakamura Y."/>
            <person name="Kawachi M."/>
        </authorList>
    </citation>
    <scope>NUCLEOTIDE SEQUENCE [LARGE SCALE GENOMIC DNA]</scope>
    <source>
        <strain evidence="2 3">NIES-806</strain>
    </source>
</reference>
<name>A0A1Z4V3W2_9CYAN</name>
<keyword evidence="3" id="KW-1185">Reference proteome</keyword>
<protein>
    <submittedName>
        <fullName evidence="2">Uncharacterized protein</fullName>
    </submittedName>
</protein>
<keyword evidence="1" id="KW-1133">Transmembrane helix</keyword>
<dbReference type="AlphaFoldDB" id="A0A1Z4V3W2"/>
<sequence length="44" mass="5013">MNQRPPGLIAIVIYKGFVAVLRTAMTALDRIQQIPSKKIRPFLF</sequence>
<feature type="transmembrane region" description="Helical" evidence="1">
    <location>
        <begin position="6"/>
        <end position="28"/>
    </location>
</feature>